<organism evidence="1">
    <name type="scientific">Wuchereria bancrofti</name>
    <dbReference type="NCBI Taxonomy" id="6293"/>
    <lineage>
        <taxon>Eukaryota</taxon>
        <taxon>Metazoa</taxon>
        <taxon>Ecdysozoa</taxon>
        <taxon>Nematoda</taxon>
        <taxon>Chromadorea</taxon>
        <taxon>Rhabditida</taxon>
        <taxon>Spirurina</taxon>
        <taxon>Spiruromorpha</taxon>
        <taxon>Filarioidea</taxon>
        <taxon>Onchocercidae</taxon>
        <taxon>Wuchereria</taxon>
    </lineage>
</organism>
<proteinExistence type="predicted"/>
<protein>
    <submittedName>
        <fullName evidence="1">Uncharacterized protein</fullName>
    </submittedName>
</protein>
<sequence length="80" mass="9397">MVAVLMDERKDNLYMEFYNKITSKRRQKTESIIKSGDQMLCDKKSECNKFSPRNSFRSAKINKESPDYSYLNMFGSVNLP</sequence>
<dbReference type="AlphaFoldDB" id="A0A1I8ET98"/>
<dbReference type="WBParaSite" id="maker-PairedContig_490-snap-gene-0.12-mRNA-1">
    <property type="protein sequence ID" value="maker-PairedContig_490-snap-gene-0.12-mRNA-1"/>
    <property type="gene ID" value="maker-PairedContig_490-snap-gene-0.12"/>
</dbReference>
<evidence type="ECO:0000313" key="1">
    <source>
        <dbReference type="WBParaSite" id="maker-PairedContig_490-snap-gene-0.12-mRNA-1"/>
    </source>
</evidence>
<name>A0A1I8ET98_WUCBA</name>
<accession>A0A1I8ET98</accession>
<reference evidence="1" key="1">
    <citation type="submission" date="2016-11" db="UniProtKB">
        <authorList>
            <consortium name="WormBaseParasite"/>
        </authorList>
    </citation>
    <scope>IDENTIFICATION</scope>
    <source>
        <strain evidence="1">pt0022</strain>
    </source>
</reference>